<reference evidence="5" key="1">
    <citation type="submission" date="2012-12" db="EMBL/GenBank/DDBJ databases">
        <authorList>
            <person name="Hellsten U."/>
            <person name="Grimwood J."/>
            <person name="Chapman J.A."/>
            <person name="Shapiro H."/>
            <person name="Aerts A."/>
            <person name="Otillar R.P."/>
            <person name="Terry A.Y."/>
            <person name="Boore J.L."/>
            <person name="Simakov O."/>
            <person name="Marletaz F."/>
            <person name="Cho S.-J."/>
            <person name="Edsinger-Gonzales E."/>
            <person name="Havlak P."/>
            <person name="Kuo D.-H."/>
            <person name="Larsson T."/>
            <person name="Lv J."/>
            <person name="Arendt D."/>
            <person name="Savage R."/>
            <person name="Osoegawa K."/>
            <person name="de Jong P."/>
            <person name="Lindberg D.R."/>
            <person name="Seaver E.C."/>
            <person name="Weisblat D.A."/>
            <person name="Putnam N.H."/>
            <person name="Grigoriev I.V."/>
            <person name="Rokhsar D.S."/>
        </authorList>
    </citation>
    <scope>NUCLEOTIDE SEQUENCE</scope>
    <source>
        <strain evidence="5">I ESC-2004</strain>
    </source>
</reference>
<evidence type="ECO:0000313" key="5">
    <source>
        <dbReference type="Proteomes" id="UP000014760"/>
    </source>
</evidence>
<organism evidence="3">
    <name type="scientific">Capitella teleta</name>
    <name type="common">Polychaete worm</name>
    <dbReference type="NCBI Taxonomy" id="283909"/>
    <lineage>
        <taxon>Eukaryota</taxon>
        <taxon>Metazoa</taxon>
        <taxon>Spiralia</taxon>
        <taxon>Lophotrochozoa</taxon>
        <taxon>Annelida</taxon>
        <taxon>Polychaeta</taxon>
        <taxon>Sedentaria</taxon>
        <taxon>Scolecida</taxon>
        <taxon>Capitellidae</taxon>
        <taxon>Capitella</taxon>
    </lineage>
</organism>
<dbReference type="OrthoDB" id="6319519at2759"/>
<keyword evidence="2" id="KW-1133">Transmembrane helix</keyword>
<reference evidence="3 5" key="2">
    <citation type="journal article" date="2013" name="Nature">
        <title>Insights into bilaterian evolution from three spiralian genomes.</title>
        <authorList>
            <person name="Simakov O."/>
            <person name="Marletaz F."/>
            <person name="Cho S.J."/>
            <person name="Edsinger-Gonzales E."/>
            <person name="Havlak P."/>
            <person name="Hellsten U."/>
            <person name="Kuo D.H."/>
            <person name="Larsson T."/>
            <person name="Lv J."/>
            <person name="Arendt D."/>
            <person name="Savage R."/>
            <person name="Osoegawa K."/>
            <person name="de Jong P."/>
            <person name="Grimwood J."/>
            <person name="Chapman J.A."/>
            <person name="Shapiro H."/>
            <person name="Aerts A."/>
            <person name="Otillar R.P."/>
            <person name="Terry A.Y."/>
            <person name="Boore J.L."/>
            <person name="Grigoriev I.V."/>
            <person name="Lindberg D.R."/>
            <person name="Seaver E.C."/>
            <person name="Weisblat D.A."/>
            <person name="Putnam N.H."/>
            <person name="Rokhsar D.S."/>
        </authorList>
    </citation>
    <scope>NUCLEOTIDE SEQUENCE</scope>
    <source>
        <strain evidence="3 5">I ESC-2004</strain>
    </source>
</reference>
<evidence type="ECO:0000313" key="3">
    <source>
        <dbReference type="EMBL" id="ELT98224.1"/>
    </source>
</evidence>
<reference evidence="4" key="3">
    <citation type="submission" date="2015-06" db="UniProtKB">
        <authorList>
            <consortium name="EnsemblMetazoa"/>
        </authorList>
    </citation>
    <scope>IDENTIFICATION</scope>
</reference>
<sequence length="408" mass="46780">MCILKQQFRLFIPLLCLTSIAVLGFTFSFFDGRSFWDPDLSEKSDKGNDTNETSLPPSLPDFVRPGSKCNVPLGPNRAHLPPCTHSLFRLYYSKMASFPECGAWVETEGYSFSQRYILDFCEFKPYSLPECSLRNGLYHILILGDSQGWRTYLSMVNTTIWAGSNCHLVKTEGIKSRTPSADYFSLGRKSLNDTFVIADRGCVWCRAAVYDCEMHTESGFHTVRLEFSPAYKFKDPSLSISPGNTNWRSAETFQEFLFSTYLPMTGMPDAIVMPMPLNHELWNYENVTSDVQSLVDVIIKYVPRSTQVHWMPTASTFPSKRQPENIVHNLYTYGKDHILANPMIYRLTTQITKVLEPYLLDSFYNMYGFVGLFNMSSAKEDWNEEAIHFNYLWYAHVIRTLLSILCAG</sequence>
<keyword evidence="2" id="KW-0472">Membrane</keyword>
<feature type="region of interest" description="Disordered" evidence="1">
    <location>
        <begin position="41"/>
        <end position="60"/>
    </location>
</feature>
<dbReference type="AlphaFoldDB" id="R7TWV7"/>
<dbReference type="EMBL" id="KB308144">
    <property type="protein sequence ID" value="ELT98224.1"/>
    <property type="molecule type" value="Genomic_DNA"/>
</dbReference>
<keyword evidence="5" id="KW-1185">Reference proteome</keyword>
<dbReference type="Proteomes" id="UP000014760">
    <property type="component" value="Unassembled WGS sequence"/>
</dbReference>
<dbReference type="HOGENOM" id="CLU_038092_0_0_1"/>
<protein>
    <submittedName>
        <fullName evidence="3 4">Uncharacterized protein</fullName>
    </submittedName>
</protein>
<evidence type="ECO:0000256" key="2">
    <source>
        <dbReference type="SAM" id="Phobius"/>
    </source>
</evidence>
<evidence type="ECO:0000313" key="4">
    <source>
        <dbReference type="EnsemblMetazoa" id="CapteP185082"/>
    </source>
</evidence>
<name>R7TWV7_CAPTE</name>
<evidence type="ECO:0000256" key="1">
    <source>
        <dbReference type="SAM" id="MobiDB-lite"/>
    </source>
</evidence>
<dbReference type="EnsemblMetazoa" id="CapteT185082">
    <property type="protein sequence ID" value="CapteP185082"/>
    <property type="gene ID" value="CapteG185082"/>
</dbReference>
<gene>
    <name evidence="3" type="ORF">CAPTEDRAFT_185082</name>
</gene>
<keyword evidence="2" id="KW-0812">Transmembrane</keyword>
<dbReference type="EMBL" id="AMQN01010559">
    <property type="status" value="NOT_ANNOTATED_CDS"/>
    <property type="molecule type" value="Genomic_DNA"/>
</dbReference>
<proteinExistence type="predicted"/>
<feature type="transmembrane region" description="Helical" evidence="2">
    <location>
        <begin position="12"/>
        <end position="30"/>
    </location>
</feature>
<accession>R7TWV7</accession>